<dbReference type="SUPFAM" id="SSF55144">
    <property type="entry name" value="LigT-like"/>
    <property type="match status" value="1"/>
</dbReference>
<dbReference type="PANTHER" id="PTHR36039">
    <property type="match status" value="1"/>
</dbReference>
<evidence type="ECO:0008006" key="3">
    <source>
        <dbReference type="Google" id="ProtNLM"/>
    </source>
</evidence>
<organism evidence="1 2">
    <name type="scientific">Bacillus manliponensis</name>
    <dbReference type="NCBI Taxonomy" id="574376"/>
    <lineage>
        <taxon>Bacteria</taxon>
        <taxon>Bacillati</taxon>
        <taxon>Bacillota</taxon>
        <taxon>Bacilli</taxon>
        <taxon>Bacillales</taxon>
        <taxon>Bacillaceae</taxon>
        <taxon>Bacillus</taxon>
        <taxon>Bacillus cereus group</taxon>
    </lineage>
</organism>
<dbReference type="STRING" id="574376.BAMA_02165"/>
<dbReference type="OrthoDB" id="463286at2"/>
<name>A0A073JXG6_9BACI</name>
<evidence type="ECO:0000313" key="1">
    <source>
        <dbReference type="EMBL" id="KEK18902.1"/>
    </source>
</evidence>
<sequence>MYGVIALFEEGAERAIESIWNELYERNISCYAKEIPSRKPHMTIASYESIEIESFIEDMNRFLHSQNGIPLMLNTIGTFLGSSTLFLSPVPTKKLLAFHRSYHEYFKRYSDNPDSLYLPGKWVPHCTIANHLKEEKFYEAFQCCTSMVKPMETSIEKLALIKLEYENNKCIDAPILFSKTMTKRMMN</sequence>
<accession>A0A073JXG6</accession>
<dbReference type="EMBL" id="JOTN01000010">
    <property type="protein sequence ID" value="KEK18902.1"/>
    <property type="molecule type" value="Genomic_DNA"/>
</dbReference>
<reference evidence="1 2" key="1">
    <citation type="submission" date="2014-06" db="EMBL/GenBank/DDBJ databases">
        <title>Draft genome sequence of Bacillus manliponensis JCM 15802 (MCCC 1A00708).</title>
        <authorList>
            <person name="Lai Q."/>
            <person name="Liu Y."/>
            <person name="Shao Z."/>
        </authorList>
    </citation>
    <scope>NUCLEOTIDE SEQUENCE [LARGE SCALE GENOMIC DNA]</scope>
    <source>
        <strain evidence="1 2">JCM 15802</strain>
    </source>
</reference>
<dbReference type="Pfam" id="PF13563">
    <property type="entry name" value="2_5_RNA_ligase2"/>
    <property type="match status" value="1"/>
</dbReference>
<dbReference type="InterPro" id="IPR009097">
    <property type="entry name" value="Cyclic_Pdiesterase"/>
</dbReference>
<dbReference type="Gene3D" id="3.90.1140.10">
    <property type="entry name" value="Cyclic phosphodiesterase"/>
    <property type="match status" value="1"/>
</dbReference>
<dbReference type="Proteomes" id="UP000027822">
    <property type="component" value="Unassembled WGS sequence"/>
</dbReference>
<comment type="caution">
    <text evidence="1">The sequence shown here is derived from an EMBL/GenBank/DDBJ whole genome shotgun (WGS) entry which is preliminary data.</text>
</comment>
<keyword evidence="2" id="KW-1185">Reference proteome</keyword>
<gene>
    <name evidence="1" type="ORF">BAMA_02165</name>
</gene>
<dbReference type="RefSeq" id="WP_034639638.1">
    <property type="nucleotide sequence ID" value="NZ_CBCSJC010000009.1"/>
</dbReference>
<dbReference type="AlphaFoldDB" id="A0A073JXG6"/>
<evidence type="ECO:0000313" key="2">
    <source>
        <dbReference type="Proteomes" id="UP000027822"/>
    </source>
</evidence>
<dbReference type="PANTHER" id="PTHR36039:SF2">
    <property type="entry name" value="RNA LIGASE_CYCLIC NUCLEOTIDE PHOSPHODIESTERASE FAMILY PROTEIN"/>
    <property type="match status" value="1"/>
</dbReference>
<proteinExistence type="predicted"/>
<protein>
    <recommendedName>
        <fullName evidence="3">2'-5' RNA ligase</fullName>
    </recommendedName>
</protein>
<dbReference type="eggNOG" id="COG1514">
    <property type="taxonomic scope" value="Bacteria"/>
</dbReference>